<dbReference type="CDD" id="cd07431">
    <property type="entry name" value="PHP_PolIIIA"/>
    <property type="match status" value="1"/>
</dbReference>
<dbReference type="SMART" id="SM00481">
    <property type="entry name" value="POLIIIAc"/>
    <property type="match status" value="1"/>
</dbReference>
<dbReference type="CDD" id="cd04485">
    <property type="entry name" value="DnaE_OBF"/>
    <property type="match status" value="1"/>
</dbReference>
<evidence type="ECO:0000256" key="1">
    <source>
        <dbReference type="ARBA" id="ARBA00012417"/>
    </source>
</evidence>
<dbReference type="NCBIfam" id="TIGR00594">
    <property type="entry name" value="polc"/>
    <property type="match status" value="1"/>
</dbReference>
<evidence type="ECO:0000256" key="2">
    <source>
        <dbReference type="ARBA" id="ARBA00022679"/>
    </source>
</evidence>
<keyword evidence="2" id="KW-0808">Transferase</keyword>
<dbReference type="GO" id="GO:0008408">
    <property type="term" value="F:3'-5' exonuclease activity"/>
    <property type="evidence" value="ECO:0007669"/>
    <property type="project" value="InterPro"/>
</dbReference>
<dbReference type="InterPro" id="IPR011708">
    <property type="entry name" value="DNA_pol3_alpha_NTPase_dom"/>
</dbReference>
<dbReference type="AlphaFoldDB" id="A0A4Q9FJL5"/>
<dbReference type="Proteomes" id="UP000291142">
    <property type="component" value="Unassembled WGS sequence"/>
</dbReference>
<dbReference type="Pfam" id="PF02811">
    <property type="entry name" value="PHP"/>
    <property type="match status" value="1"/>
</dbReference>
<gene>
    <name evidence="9" type="ORF">EYD45_07800</name>
</gene>
<evidence type="ECO:0000256" key="4">
    <source>
        <dbReference type="ARBA" id="ARBA00022705"/>
    </source>
</evidence>
<reference evidence="9 10" key="1">
    <citation type="submission" date="2019-02" db="EMBL/GenBank/DDBJ databases">
        <title>Hyunsoonleella sp., isolated from marine sediment.</title>
        <authorList>
            <person name="Liu B.-T."/>
        </authorList>
    </citation>
    <scope>NUCLEOTIDE SEQUENCE [LARGE SCALE GENOMIC DNA]</scope>
    <source>
        <strain evidence="9 10">T58</strain>
    </source>
</reference>
<keyword evidence="10" id="KW-1185">Reference proteome</keyword>
<evidence type="ECO:0000256" key="5">
    <source>
        <dbReference type="ARBA" id="ARBA00022932"/>
    </source>
</evidence>
<dbReference type="EMBL" id="SIRT01000005">
    <property type="protein sequence ID" value="TBN03917.1"/>
    <property type="molecule type" value="Genomic_DNA"/>
</dbReference>
<dbReference type="PANTHER" id="PTHR32294">
    <property type="entry name" value="DNA POLYMERASE III SUBUNIT ALPHA"/>
    <property type="match status" value="1"/>
</dbReference>
<dbReference type="InterPro" id="IPR004805">
    <property type="entry name" value="DnaE2/DnaE/PolC"/>
</dbReference>
<dbReference type="Pfam" id="PF07733">
    <property type="entry name" value="DNA_pol3_alpha"/>
    <property type="match status" value="1"/>
</dbReference>
<evidence type="ECO:0000313" key="9">
    <source>
        <dbReference type="EMBL" id="TBN03917.1"/>
    </source>
</evidence>
<evidence type="ECO:0000256" key="7">
    <source>
        <dbReference type="SAM" id="MobiDB-lite"/>
    </source>
</evidence>
<dbReference type="EC" id="2.7.7.7" evidence="1"/>
<dbReference type="InterPro" id="IPR004013">
    <property type="entry name" value="PHP_dom"/>
</dbReference>
<comment type="caution">
    <text evidence="9">The sequence shown here is derived from an EMBL/GenBank/DDBJ whole genome shotgun (WGS) entry which is preliminary data.</text>
</comment>
<dbReference type="InterPro" id="IPR029460">
    <property type="entry name" value="DNAPol_HHH"/>
</dbReference>
<accession>A0A4Q9FJL5</accession>
<dbReference type="RefSeq" id="WP_130963988.1">
    <property type="nucleotide sequence ID" value="NZ_SIRT01000005.1"/>
</dbReference>
<keyword evidence="3" id="KW-0548">Nucleotidyltransferase</keyword>
<dbReference type="OrthoDB" id="9803237at2"/>
<organism evidence="9 10">
    <name type="scientific">Hyunsoonleella flava</name>
    <dbReference type="NCBI Taxonomy" id="2527939"/>
    <lineage>
        <taxon>Bacteria</taxon>
        <taxon>Pseudomonadati</taxon>
        <taxon>Bacteroidota</taxon>
        <taxon>Flavobacteriia</taxon>
        <taxon>Flavobacteriales</taxon>
        <taxon>Flavobacteriaceae</taxon>
    </lineage>
</organism>
<dbReference type="SUPFAM" id="SSF89550">
    <property type="entry name" value="PHP domain-like"/>
    <property type="match status" value="1"/>
</dbReference>
<dbReference type="GO" id="GO:0006260">
    <property type="term" value="P:DNA replication"/>
    <property type="evidence" value="ECO:0007669"/>
    <property type="project" value="UniProtKB-KW"/>
</dbReference>
<evidence type="ECO:0000256" key="3">
    <source>
        <dbReference type="ARBA" id="ARBA00022695"/>
    </source>
</evidence>
<feature type="domain" description="Polymerase/histidinol phosphatase N-terminal" evidence="8">
    <location>
        <begin position="1"/>
        <end position="68"/>
    </location>
</feature>
<keyword evidence="4" id="KW-0235">DNA replication</keyword>
<comment type="catalytic activity">
    <reaction evidence="6">
        <text>DNA(n) + a 2'-deoxyribonucleoside 5'-triphosphate = DNA(n+1) + diphosphate</text>
        <dbReference type="Rhea" id="RHEA:22508"/>
        <dbReference type="Rhea" id="RHEA-COMP:17339"/>
        <dbReference type="Rhea" id="RHEA-COMP:17340"/>
        <dbReference type="ChEBI" id="CHEBI:33019"/>
        <dbReference type="ChEBI" id="CHEBI:61560"/>
        <dbReference type="ChEBI" id="CHEBI:173112"/>
        <dbReference type="EC" id="2.7.7.7"/>
    </reaction>
</comment>
<dbReference type="Pfam" id="PF17657">
    <property type="entry name" value="DNA_pol3_finger"/>
    <property type="match status" value="1"/>
</dbReference>
<sequence length="1021" mass="117388">MYLNCHTYYSLRYGTIKPERLLAIASKNGIKTLALTDINNTSACLDFVRLSKEYSIKPVLGIDFRNGAQQQFVLLAKNNKGFQNINAYLSKFLHDNHLEIPKKAPELEHTYVIYPYQQHNNFKLKPNEFLGIKPEDLNKLKFSQWNNLRSKLVVLKTVSFETKKDFNTHRLLRAIDNNTLLSKLPKSEEGKPNDKILPYDELCETYQEFPELLDNTLAILNNCTIAFDFSQETPNNQKSFTENEDSDYELLKKLTYEGLTYRYKNPDDTIHNRIKKELDIIKSKGFVSYFLINWRILEYARSKGYYYVGRGSGANSVVAYLLRITDVDPIELDLYFERFINLYRKNPPDFDIDFSWTDRDDITDFIFKTFKNTALLTVYNTFKFKASVRELGKVFGLPKAEMDVLTRGRYNINQLDKLSQLVLRYSTYIQGFPNYLGIHASGIIISEKPIHYYTATFLPPKGYATTHFDMVVAEDIGLYKFDILSQRGLGKIKDAVNIVAYNNPKVSPIDIHDIERFKKDENIKYLLRNAKAIGCFYVESPAMRMLLKKLQVDDYLGLVAASSIIRPGVAKSGMMREYILRHRYPERIKKAHPVLLDIMPETYGVMVYQEDVIKVAHIFGGLDLGQADKLRRGMSGKFRSRDEFLAVKQQFFDNCKASGKPEALTAEVWRQTESFAGYAFAKGHSASYAVESYQSLFLKAYYPLEYMVATINNFGGFYRTELYVHEARMHGGIIEAPCINTSFSQAIIRGKTIYLGFMFLHALEAKTIENILIKRQQNGAFKSLDDFIDRVPISIEQISILIKINTFRFTGINKRELLWEAHLKISKTTFETHIITLFKAEKINYSTPALPSTALENAFDEIELLGFPLCNPFHLLETPTSNPLRAKHLINFNNKIITIEGYLVATKNTKTSNGKKMHFGTFLDHDGNFIDTVHFPPVAAKYPFRGKGIYTITGKVLIEFDCVNIEVQCLERSTIIEDPRYALKSSNSTFQNKKSFADHKANHLSPMSPKILSHSKAYDNH</sequence>
<protein>
    <recommendedName>
        <fullName evidence="1">DNA-directed DNA polymerase</fullName>
        <ecNumber evidence="1">2.7.7.7</ecNumber>
    </recommendedName>
</protein>
<evidence type="ECO:0000259" key="8">
    <source>
        <dbReference type="SMART" id="SM00481"/>
    </source>
</evidence>
<feature type="region of interest" description="Disordered" evidence="7">
    <location>
        <begin position="1000"/>
        <end position="1021"/>
    </location>
</feature>
<name>A0A4Q9FJL5_9FLAO</name>
<dbReference type="InterPro" id="IPR003141">
    <property type="entry name" value="Pol/His_phosphatase_N"/>
</dbReference>
<keyword evidence="5" id="KW-0239">DNA-directed DNA polymerase</keyword>
<evidence type="ECO:0000256" key="6">
    <source>
        <dbReference type="ARBA" id="ARBA00049244"/>
    </source>
</evidence>
<evidence type="ECO:0000313" key="10">
    <source>
        <dbReference type="Proteomes" id="UP000291142"/>
    </source>
</evidence>
<dbReference type="Pfam" id="PF14579">
    <property type="entry name" value="HHH_6"/>
    <property type="match status" value="1"/>
</dbReference>
<dbReference type="Gene3D" id="1.10.150.870">
    <property type="match status" value="1"/>
</dbReference>
<proteinExistence type="predicted"/>
<dbReference type="Gene3D" id="3.20.20.140">
    <property type="entry name" value="Metal-dependent hydrolases"/>
    <property type="match status" value="2"/>
</dbReference>
<dbReference type="InterPro" id="IPR040982">
    <property type="entry name" value="DNA_pol3_finger"/>
</dbReference>
<dbReference type="GO" id="GO:0003887">
    <property type="term" value="F:DNA-directed DNA polymerase activity"/>
    <property type="evidence" value="ECO:0007669"/>
    <property type="project" value="UniProtKB-KW"/>
</dbReference>
<dbReference type="InterPro" id="IPR016195">
    <property type="entry name" value="Pol/histidinol_Pase-like"/>
</dbReference>